<dbReference type="PANTHER" id="PTHR30050:SF8">
    <property type="entry name" value="PRIMOSOMAL PROTEIN DNAI"/>
    <property type="match status" value="1"/>
</dbReference>
<dbReference type="InterPro" id="IPR013317">
    <property type="entry name" value="DnaA_dom"/>
</dbReference>
<evidence type="ECO:0000259" key="1">
    <source>
        <dbReference type="SMART" id="SM00382"/>
    </source>
</evidence>
<keyword evidence="3" id="KW-1185">Reference proteome</keyword>
<dbReference type="Proteomes" id="UP000448867">
    <property type="component" value="Unassembled WGS sequence"/>
</dbReference>
<dbReference type="Pfam" id="PF07319">
    <property type="entry name" value="DnaI_N"/>
    <property type="match status" value="1"/>
</dbReference>
<evidence type="ECO:0000313" key="2">
    <source>
        <dbReference type="EMBL" id="MRX71777.1"/>
    </source>
</evidence>
<protein>
    <submittedName>
        <fullName evidence="2">Primosomal protein DnaI</fullName>
    </submittedName>
</protein>
<name>A0A7X2IXR9_9BACI</name>
<dbReference type="NCBIfam" id="NF006505">
    <property type="entry name" value="PRK08939.1"/>
    <property type="match status" value="1"/>
</dbReference>
<gene>
    <name evidence="2" type="primary">dnaI</name>
    <name evidence="2" type="ORF">GJU40_06250</name>
</gene>
<sequence>MESINKSIQKLAARQDFRERYRALRQEVEKHPDVQSFLYDHQDQITDEIVDRSLMKLYEYTEQSKNCRDCPSLNDCKNLIQGYHPRLVLSGKTIDLQYDKCPSKLHADEKLKQESLIKSIHIPKDILHASLNDIDRDEPAKKEVLVKAIQFVQNYQADVFQKGLYVYGSFGIGKTFILGAIANELARKKHISSMIVYVPEFMRELKSSLGNQTFEAKLEAVKKAPVLMLDDIGAEALSSWTRDEVLGPLLQYRMLEQLPTFFSSNFDLKELTHHLTYTQRGEEEGVKAARIMERIKYLAQPAELKGRNYRE</sequence>
<dbReference type="CDD" id="cd00009">
    <property type="entry name" value="AAA"/>
    <property type="match status" value="1"/>
</dbReference>
<organism evidence="2 3">
    <name type="scientific">Metabacillus lacus</name>
    <dbReference type="NCBI Taxonomy" id="1983721"/>
    <lineage>
        <taxon>Bacteria</taxon>
        <taxon>Bacillati</taxon>
        <taxon>Bacillota</taxon>
        <taxon>Bacilli</taxon>
        <taxon>Bacillales</taxon>
        <taxon>Bacillaceae</taxon>
        <taxon>Metabacillus</taxon>
    </lineage>
</organism>
<dbReference type="FunFam" id="3.40.50.300:FF:000880">
    <property type="entry name" value="Primosomal protein DnaI"/>
    <property type="match status" value="1"/>
</dbReference>
<dbReference type="InterPro" id="IPR003593">
    <property type="entry name" value="AAA+_ATPase"/>
</dbReference>
<evidence type="ECO:0000313" key="3">
    <source>
        <dbReference type="Proteomes" id="UP000448867"/>
    </source>
</evidence>
<reference evidence="2 3" key="1">
    <citation type="submission" date="2019-11" db="EMBL/GenBank/DDBJ databases">
        <title>Bacillus lacus genome.</title>
        <authorList>
            <person name="Allen C.J."/>
            <person name="Newman J.D."/>
        </authorList>
    </citation>
    <scope>NUCLEOTIDE SEQUENCE [LARGE SCALE GENOMIC DNA]</scope>
    <source>
        <strain evidence="2 3">KCTC 33946</strain>
    </source>
</reference>
<dbReference type="InterPro" id="IPR027417">
    <property type="entry name" value="P-loop_NTPase"/>
</dbReference>
<dbReference type="SMART" id="SM00382">
    <property type="entry name" value="AAA"/>
    <property type="match status" value="1"/>
</dbReference>
<dbReference type="SUPFAM" id="SSF52540">
    <property type="entry name" value="P-loop containing nucleoside triphosphate hydrolases"/>
    <property type="match status" value="1"/>
</dbReference>
<dbReference type="EMBL" id="WKKI01000007">
    <property type="protein sequence ID" value="MRX71777.1"/>
    <property type="molecule type" value="Genomic_DNA"/>
</dbReference>
<comment type="caution">
    <text evidence="2">The sequence shown here is derived from an EMBL/GenBank/DDBJ whole genome shotgun (WGS) entry which is preliminary data.</text>
</comment>
<accession>A0A7X2IXR9</accession>
<feature type="domain" description="AAA+ ATPase" evidence="1">
    <location>
        <begin position="160"/>
        <end position="282"/>
    </location>
</feature>
<dbReference type="Gene3D" id="3.40.50.300">
    <property type="entry name" value="P-loop containing nucleotide triphosphate hydrolases"/>
    <property type="match status" value="1"/>
</dbReference>
<dbReference type="AlphaFoldDB" id="A0A7X2IXR9"/>
<proteinExistence type="predicted"/>
<dbReference type="InterPro" id="IPR009928">
    <property type="entry name" value="DnaI_N"/>
</dbReference>
<dbReference type="GO" id="GO:0005524">
    <property type="term" value="F:ATP binding"/>
    <property type="evidence" value="ECO:0007669"/>
    <property type="project" value="InterPro"/>
</dbReference>
<dbReference type="OrthoDB" id="61127at2"/>
<dbReference type="PANTHER" id="PTHR30050">
    <property type="entry name" value="CHROMOSOMAL REPLICATION INITIATOR PROTEIN DNAA"/>
    <property type="match status" value="1"/>
</dbReference>
<dbReference type="Pfam" id="PF00308">
    <property type="entry name" value="Bac_DnaA"/>
    <property type="match status" value="1"/>
</dbReference>
<dbReference type="GO" id="GO:0006260">
    <property type="term" value="P:DNA replication"/>
    <property type="evidence" value="ECO:0007669"/>
    <property type="project" value="TreeGrafter"/>
</dbReference>
<dbReference type="RefSeq" id="WP_154306913.1">
    <property type="nucleotide sequence ID" value="NZ_WKKI01000007.1"/>
</dbReference>